<evidence type="ECO:0000313" key="1">
    <source>
        <dbReference type="EMBL" id="AIT09067.1"/>
    </source>
</evidence>
<dbReference type="STRING" id="1547445.LO80_03135"/>
<gene>
    <name evidence="1" type="ORF">LO80_03135</name>
</gene>
<name>A0A097ENC3_9GAMM</name>
<keyword evidence="2" id="KW-1185">Reference proteome</keyword>
<proteinExistence type="predicted"/>
<dbReference type="EMBL" id="CP009574">
    <property type="protein sequence ID" value="AIT09067.1"/>
    <property type="molecule type" value="Genomic_DNA"/>
</dbReference>
<dbReference type="HOGENOM" id="CLU_2537639_0_0_6"/>
<evidence type="ECO:0000313" key="2">
    <source>
        <dbReference type="Proteomes" id="UP000029672"/>
    </source>
</evidence>
<reference evidence="1 2" key="1">
    <citation type="submission" date="2014-10" db="EMBL/GenBank/DDBJ databases">
        <title>Whole genome sequence of Francisella endociliophora strain FSC1006, isolated from a laboratory culture of the marine ciliate Euplotes raikovi.</title>
        <authorList>
            <person name="Granberg M."/>
            <person name="Backman S."/>
            <person name="Lundmark E."/>
            <person name="Nilsson E."/>
            <person name="Karlsson E."/>
            <person name="Thelaus J."/>
            <person name="Ohrman C."/>
            <person name="Larkeryd A."/>
            <person name="Stenberg P."/>
        </authorList>
    </citation>
    <scope>NUCLEOTIDE SEQUENCE [LARGE SCALE GENOMIC DNA]</scope>
    <source>
        <strain evidence="1 2">FSC1006</strain>
    </source>
</reference>
<protein>
    <submittedName>
        <fullName evidence="1">Uncharacterized protein</fullName>
    </submittedName>
</protein>
<organism evidence="1 2">
    <name type="scientific">Candidatus Francisella endociliophora</name>
    <dbReference type="NCBI Taxonomy" id="653937"/>
    <lineage>
        <taxon>Bacteria</taxon>
        <taxon>Pseudomonadati</taxon>
        <taxon>Pseudomonadota</taxon>
        <taxon>Gammaproteobacteria</taxon>
        <taxon>Thiotrichales</taxon>
        <taxon>Francisellaceae</taxon>
        <taxon>Francisella</taxon>
    </lineage>
</organism>
<dbReference type="AlphaFoldDB" id="A0A097ENC3"/>
<sequence>MFGFLVGFVLVALSTLFMKRQNNQSKIKADASIDQNSIPRAVISSPIPILFGERKIKNMNIIVDGGFNSEVKSRTESTGGGSK</sequence>
<accession>A0A097ENC3</accession>
<dbReference type="Proteomes" id="UP000029672">
    <property type="component" value="Chromosome"/>
</dbReference>
<dbReference type="KEGG" id="frf:LO80_03135"/>